<dbReference type="EMBL" id="AP012492">
    <property type="protein sequence ID" value="BAM31717.1"/>
    <property type="molecule type" value="Genomic_DNA"/>
</dbReference>
<dbReference type="AlphaFoldDB" id="A0AAI8MMM1"/>
<dbReference type="CDD" id="cd00082">
    <property type="entry name" value="HisKA"/>
    <property type="match status" value="1"/>
</dbReference>
<dbReference type="InterPro" id="IPR004358">
    <property type="entry name" value="Sig_transdc_His_kin-like_C"/>
</dbReference>
<dbReference type="KEGG" id="hcb:HCBAA847_0470"/>
<accession>A0AAI8MMM1</accession>
<dbReference type="Proteomes" id="UP000006036">
    <property type="component" value="Chromosome 1"/>
</dbReference>
<evidence type="ECO:0000256" key="7">
    <source>
        <dbReference type="SAM" id="Phobius"/>
    </source>
</evidence>
<evidence type="ECO:0000313" key="12">
    <source>
        <dbReference type="Proteomes" id="UP000006036"/>
    </source>
</evidence>
<comment type="catalytic activity">
    <reaction evidence="1">
        <text>ATP + protein L-histidine = ADP + protein N-phospho-L-histidine.</text>
        <dbReference type="EC" id="2.7.13.3"/>
    </reaction>
</comment>
<proteinExistence type="predicted"/>
<dbReference type="InterPro" id="IPR036890">
    <property type="entry name" value="HATPase_C_sf"/>
</dbReference>
<evidence type="ECO:0000256" key="3">
    <source>
        <dbReference type="ARBA" id="ARBA00022553"/>
    </source>
</evidence>
<reference evidence="11" key="4">
    <citation type="journal article" date="2014" name="Genome Announc.">
        <title>Draft genome sequences of six enterohepatic helicobacter species isolated from humans and one from rhesus macaques.</title>
        <authorList>
            <person name="Shen Z."/>
            <person name="Sheh A."/>
            <person name="Young S.K."/>
            <person name="Abouelliel A."/>
            <person name="Ward D.V."/>
            <person name="Earl A.M."/>
            <person name="Fox J.G."/>
        </authorList>
    </citation>
    <scope>NUCLEOTIDE SEQUENCE [LARGE SCALE GENOMIC DNA]</scope>
    <source>
        <strain evidence="11">CCUG 18818</strain>
    </source>
</reference>
<dbReference type="GO" id="GO:0016036">
    <property type="term" value="P:cellular response to phosphate starvation"/>
    <property type="evidence" value="ECO:0007669"/>
    <property type="project" value="TreeGrafter"/>
</dbReference>
<evidence type="ECO:0000313" key="9">
    <source>
        <dbReference type="EMBL" id="BAM31717.1"/>
    </source>
</evidence>
<dbReference type="GO" id="GO:0000155">
    <property type="term" value="F:phosphorelay sensor kinase activity"/>
    <property type="evidence" value="ECO:0007669"/>
    <property type="project" value="InterPro"/>
</dbReference>
<feature type="transmembrane region" description="Helical" evidence="7">
    <location>
        <begin position="158"/>
        <end position="180"/>
    </location>
</feature>
<sequence length="568" mass="64388">MKKKIFYAIFLGILSVQILSVLSVAFILDNLIKSQSFERLHYTLRHLNTDDIQEILSQRENILPAPYRITLISTQGQVLYDSKAQAESMDNHLWRQEVQDVLTQFANHANKPIFTQRESATLNEQTLYVATMMSVDSQNIIVRLSEQKKALSLVLFDFLPYLCVLLLFGLALSGILASILSKKIIKPIENINLSSPIQTNPYPELQIFMQRIAKQKKKIKKQLRIINARQHEIETIIQNMNEGFLLLDSELYIKSCNPIALEYLQIDSIDTLFESPHLATLQAELQNIMNKPQNNTEGSDCSFECEIKGRTLYVIALPVWVKTQLQAIAMVLIDKSSQKQAQDFRKEFSANVTHELKTPLAIILASSEMLKSGLVKKEDEAEFLTKIYTESNRLLTLIDKILRLSFFDENTIELEKSPLDLGEILKRVGKNLKSLADEKGIEIVISTNGRESKIWGISSLIEDMIYNLVENAIKYSNEKSQITLLLSQNAQGVSVCVKDSGIGIPLEEQERVFERFYCVDKSRSKKLGGSGLGLSIVKHIAKIHNAKIELKSQLGVGTSIRVEFPKTR</sequence>
<dbReference type="PROSITE" id="PS50109">
    <property type="entry name" value="HIS_KIN"/>
    <property type="match status" value="1"/>
</dbReference>
<dbReference type="Pfam" id="PF02518">
    <property type="entry name" value="HATPase_c"/>
    <property type="match status" value="1"/>
</dbReference>
<dbReference type="InterPro" id="IPR005467">
    <property type="entry name" value="His_kinase_dom"/>
</dbReference>
<reference evidence="9 12" key="2">
    <citation type="journal article" date="2012" name="J. Bacteriol.">
        <title>Complete Genome Sequence of Helicobacter cinaedi Type Strain ATCC BAA-847.</title>
        <authorList>
            <person name="Miyoshi-Akiyama T."/>
            <person name="Takeshita N."/>
            <person name="Ohmagari N."/>
            <person name="Kirikae T."/>
        </authorList>
    </citation>
    <scope>NUCLEOTIDE SEQUENCE [LARGE SCALE GENOMIC DNA]</scope>
    <source>
        <strain evidence="9 12">ATCC BAA-847</strain>
    </source>
</reference>
<keyword evidence="3" id="KW-0597">Phosphoprotein</keyword>
<keyword evidence="4 9" id="KW-0808">Transferase</keyword>
<evidence type="ECO:0000256" key="1">
    <source>
        <dbReference type="ARBA" id="ARBA00000085"/>
    </source>
</evidence>
<keyword evidence="7" id="KW-1133">Transmembrane helix</keyword>
<dbReference type="PANTHER" id="PTHR45453">
    <property type="entry name" value="PHOSPHATE REGULON SENSOR PROTEIN PHOR"/>
    <property type="match status" value="1"/>
</dbReference>
<dbReference type="Proteomes" id="UP000005755">
    <property type="component" value="Unassembled WGS sequence"/>
</dbReference>
<feature type="domain" description="Histidine kinase" evidence="8">
    <location>
        <begin position="351"/>
        <end position="568"/>
    </location>
</feature>
<dbReference type="RefSeq" id="WP_002957047.1">
    <property type="nucleotide sequence ID" value="NC_020555.1"/>
</dbReference>
<dbReference type="GO" id="GO:0005886">
    <property type="term" value="C:plasma membrane"/>
    <property type="evidence" value="ECO:0007669"/>
    <property type="project" value="TreeGrafter"/>
</dbReference>
<reference evidence="9" key="3">
    <citation type="submission" date="2012-07" db="EMBL/GenBank/DDBJ databases">
        <authorList>
            <person name="Akiyama T."/>
            <person name="Takeshita N."/>
            <person name="Ohmagari N."/>
            <person name="Kirikae T."/>
        </authorList>
    </citation>
    <scope>NUCLEOTIDE SEQUENCE</scope>
    <source>
        <strain evidence="9">ATCC BAA-847</strain>
    </source>
</reference>
<dbReference type="Gene3D" id="3.30.450.20">
    <property type="entry name" value="PAS domain"/>
    <property type="match status" value="1"/>
</dbReference>
<dbReference type="InterPro" id="IPR003661">
    <property type="entry name" value="HisK_dim/P_dom"/>
</dbReference>
<dbReference type="SMART" id="SM00388">
    <property type="entry name" value="HisKA"/>
    <property type="match status" value="1"/>
</dbReference>
<dbReference type="InterPro" id="IPR003594">
    <property type="entry name" value="HATPase_dom"/>
</dbReference>
<dbReference type="SMART" id="SM00387">
    <property type="entry name" value="HATPase_c"/>
    <property type="match status" value="1"/>
</dbReference>
<keyword evidence="6" id="KW-0902">Two-component regulatory system</keyword>
<dbReference type="EC" id="2.7.13.3" evidence="2"/>
<keyword evidence="11" id="KW-1185">Reference proteome</keyword>
<evidence type="ECO:0000313" key="11">
    <source>
        <dbReference type="Proteomes" id="UP000005755"/>
    </source>
</evidence>
<protein>
    <recommendedName>
        <fullName evidence="2">histidine kinase</fullName>
        <ecNumber evidence="2">2.7.13.3</ecNumber>
    </recommendedName>
</protein>
<evidence type="ECO:0000256" key="5">
    <source>
        <dbReference type="ARBA" id="ARBA00022777"/>
    </source>
</evidence>
<evidence type="ECO:0000256" key="4">
    <source>
        <dbReference type="ARBA" id="ARBA00022679"/>
    </source>
</evidence>
<dbReference type="Gene3D" id="3.30.565.10">
    <property type="entry name" value="Histidine kinase-like ATPase, C-terminal domain"/>
    <property type="match status" value="1"/>
</dbReference>
<dbReference type="GO" id="GO:0004721">
    <property type="term" value="F:phosphoprotein phosphatase activity"/>
    <property type="evidence" value="ECO:0007669"/>
    <property type="project" value="TreeGrafter"/>
</dbReference>
<evidence type="ECO:0000256" key="6">
    <source>
        <dbReference type="ARBA" id="ARBA00023012"/>
    </source>
</evidence>
<evidence type="ECO:0000259" key="8">
    <source>
        <dbReference type="PROSITE" id="PS50109"/>
    </source>
</evidence>
<dbReference type="InterPro" id="IPR036097">
    <property type="entry name" value="HisK_dim/P_sf"/>
</dbReference>
<dbReference type="CDD" id="cd00075">
    <property type="entry name" value="HATPase"/>
    <property type="match status" value="1"/>
</dbReference>
<dbReference type="EMBL" id="DS990393">
    <property type="protein sequence ID" value="EFR47162.1"/>
    <property type="molecule type" value="Genomic_DNA"/>
</dbReference>
<dbReference type="SUPFAM" id="SSF55874">
    <property type="entry name" value="ATPase domain of HSP90 chaperone/DNA topoisomerase II/histidine kinase"/>
    <property type="match status" value="1"/>
</dbReference>
<dbReference type="Pfam" id="PF00512">
    <property type="entry name" value="HisKA"/>
    <property type="match status" value="1"/>
</dbReference>
<evidence type="ECO:0000256" key="2">
    <source>
        <dbReference type="ARBA" id="ARBA00012438"/>
    </source>
</evidence>
<dbReference type="PRINTS" id="PR00344">
    <property type="entry name" value="BCTRLSENSOR"/>
</dbReference>
<keyword evidence="5 9" id="KW-0418">Kinase</keyword>
<dbReference type="Gene3D" id="1.10.287.130">
    <property type="match status" value="1"/>
</dbReference>
<organism evidence="9 12">
    <name type="scientific">Helicobacter cinaedi CCUG 18818 = ATCC BAA-847</name>
    <dbReference type="NCBI Taxonomy" id="537971"/>
    <lineage>
        <taxon>Bacteria</taxon>
        <taxon>Pseudomonadati</taxon>
        <taxon>Campylobacterota</taxon>
        <taxon>Epsilonproteobacteria</taxon>
        <taxon>Campylobacterales</taxon>
        <taxon>Helicobacteraceae</taxon>
        <taxon>Helicobacter</taxon>
    </lineage>
</organism>
<dbReference type="FunFam" id="3.30.565.10:FF:000006">
    <property type="entry name" value="Sensor histidine kinase WalK"/>
    <property type="match status" value="1"/>
</dbReference>
<reference evidence="10" key="1">
    <citation type="submission" date="2008-08" db="EMBL/GenBank/DDBJ databases">
        <title>Annotation of Helicobacter cinaedi strain CCUG 18818.</title>
        <authorList>
            <consortium name="The Broad Institute Genome Sequencing Platform"/>
            <person name="Fox J.G."/>
            <person name="Shen Z."/>
            <person name="Charoenlap N."/>
            <person name="Schauer D.B."/>
            <person name="Ward D."/>
            <person name="Mehta T."/>
            <person name="Young S."/>
            <person name="Jaffe D."/>
            <person name="Gnerre S."/>
            <person name="Berlin A."/>
            <person name="Heiman D."/>
            <person name="Hepburn T."/>
            <person name="Shea T."/>
            <person name="Sykes S."/>
            <person name="Alvarado L."/>
            <person name="Kodira C."/>
            <person name="Borodovsky M."/>
            <person name="Lander E."/>
            <person name="Galagan J."/>
            <person name="Nusbaum C."/>
            <person name="Birren B."/>
        </authorList>
    </citation>
    <scope>NUCLEOTIDE SEQUENCE</scope>
    <source>
        <strain evidence="10">CCUG 18818</strain>
    </source>
</reference>
<evidence type="ECO:0000313" key="10">
    <source>
        <dbReference type="EMBL" id="EFR47162.1"/>
    </source>
</evidence>
<name>A0AAI8MMM1_9HELI</name>
<dbReference type="PANTHER" id="PTHR45453:SF1">
    <property type="entry name" value="PHOSPHATE REGULON SENSOR PROTEIN PHOR"/>
    <property type="match status" value="1"/>
</dbReference>
<keyword evidence="7" id="KW-0812">Transmembrane</keyword>
<keyword evidence="7" id="KW-0472">Membrane</keyword>
<dbReference type="InterPro" id="IPR050351">
    <property type="entry name" value="BphY/WalK/GraS-like"/>
</dbReference>
<dbReference type="SUPFAM" id="SSF47384">
    <property type="entry name" value="Homodimeric domain of signal transducing histidine kinase"/>
    <property type="match status" value="1"/>
</dbReference>
<feature type="transmembrane region" description="Helical" evidence="7">
    <location>
        <begin position="6"/>
        <end position="28"/>
    </location>
</feature>
<gene>
    <name evidence="9" type="ORF">HCBAA847_0470</name>
    <name evidence="10" type="ORF">HCCG_01710</name>
</gene>